<dbReference type="Proteomes" id="UP001596395">
    <property type="component" value="Unassembled WGS sequence"/>
</dbReference>
<evidence type="ECO:0000313" key="1">
    <source>
        <dbReference type="EMBL" id="MFC6951789.1"/>
    </source>
</evidence>
<dbReference type="AlphaFoldDB" id="A0ABD5VDZ6"/>
<gene>
    <name evidence="1" type="ORF">ACFQGB_02835</name>
</gene>
<keyword evidence="2" id="KW-1185">Reference proteome</keyword>
<dbReference type="Gene3D" id="3.10.129.10">
    <property type="entry name" value="Hotdog Thioesterase"/>
    <property type="match status" value="1"/>
</dbReference>
<proteinExistence type="predicted"/>
<reference evidence="1 2" key="1">
    <citation type="journal article" date="2019" name="Int. J. Syst. Evol. Microbiol.">
        <title>The Global Catalogue of Microorganisms (GCM) 10K type strain sequencing project: providing services to taxonomists for standard genome sequencing and annotation.</title>
        <authorList>
            <consortium name="The Broad Institute Genomics Platform"/>
            <consortium name="The Broad Institute Genome Sequencing Center for Infectious Disease"/>
            <person name="Wu L."/>
            <person name="Ma J."/>
        </authorList>
    </citation>
    <scope>NUCLEOTIDE SEQUENCE [LARGE SCALE GENOMIC DNA]</scope>
    <source>
        <strain evidence="1 2">GX26</strain>
    </source>
</reference>
<accession>A0ABD5VDZ6</accession>
<name>A0ABD5VDZ6_9EURY</name>
<dbReference type="SUPFAM" id="SSF54637">
    <property type="entry name" value="Thioesterase/thiol ester dehydrase-isomerase"/>
    <property type="match status" value="1"/>
</dbReference>
<evidence type="ECO:0000313" key="2">
    <source>
        <dbReference type="Proteomes" id="UP001596395"/>
    </source>
</evidence>
<protein>
    <submittedName>
        <fullName evidence="1">DUF4442 domain-containing protein</fullName>
    </submittedName>
</protein>
<organism evidence="1 2">
    <name type="scientific">Halorubellus litoreus</name>
    <dbReference type="NCBI Taxonomy" id="755308"/>
    <lineage>
        <taxon>Archaea</taxon>
        <taxon>Methanobacteriati</taxon>
        <taxon>Methanobacteriota</taxon>
        <taxon>Stenosarchaea group</taxon>
        <taxon>Halobacteria</taxon>
        <taxon>Halobacteriales</taxon>
        <taxon>Halorubellaceae</taxon>
        <taxon>Halorubellus</taxon>
    </lineage>
</organism>
<dbReference type="RefSeq" id="WP_336348802.1">
    <property type="nucleotide sequence ID" value="NZ_JAZAQL010000001.1"/>
</dbReference>
<dbReference type="InterPro" id="IPR027961">
    <property type="entry name" value="DUF4442"/>
</dbReference>
<dbReference type="EMBL" id="JBHSXN010000001">
    <property type="protein sequence ID" value="MFC6951789.1"/>
    <property type="molecule type" value="Genomic_DNA"/>
</dbReference>
<comment type="caution">
    <text evidence="1">The sequence shown here is derived from an EMBL/GenBank/DDBJ whole genome shotgun (WGS) entry which is preliminary data.</text>
</comment>
<dbReference type="InterPro" id="IPR029069">
    <property type="entry name" value="HotDog_dom_sf"/>
</dbReference>
<sequence length="151" mass="17243">MSESWRTRLARLKFNLFPVYRGTGGRVRYIREDWQEIRVEIPYSWRTKNYMGTTFGGSIYGACDPMHAMLLIKNLDESTYAVWDTEASIDFKKPGKTDLYAKFELSDDEIASVKRAVDADGPVNRAYEVDVVDADGVVHATVENVVHVSKR</sequence>
<dbReference type="Pfam" id="PF14539">
    <property type="entry name" value="DUF4442"/>
    <property type="match status" value="1"/>
</dbReference>